<proteinExistence type="predicted"/>
<dbReference type="Pfam" id="PF25522">
    <property type="entry name" value="OB_cyt-4"/>
    <property type="match status" value="1"/>
</dbReference>
<dbReference type="SUPFAM" id="SSF50249">
    <property type="entry name" value="Nucleic acid-binding proteins"/>
    <property type="match status" value="1"/>
</dbReference>
<keyword evidence="4" id="KW-1185">Reference proteome</keyword>
<dbReference type="GO" id="GO:0000175">
    <property type="term" value="F:3'-5'-RNA exonuclease activity"/>
    <property type="evidence" value="ECO:0007669"/>
    <property type="project" value="TreeGrafter"/>
</dbReference>
<dbReference type="GO" id="GO:0003723">
    <property type="term" value="F:RNA binding"/>
    <property type="evidence" value="ECO:0007669"/>
    <property type="project" value="InterPro"/>
</dbReference>
<dbReference type="InterPro" id="IPR057912">
    <property type="entry name" value="OB_CYT4_C"/>
</dbReference>
<dbReference type="AlphaFoldDB" id="A0AAJ0BFU1"/>
<dbReference type="InterPro" id="IPR056624">
    <property type="entry name" value="WH_CYT4"/>
</dbReference>
<dbReference type="InterPro" id="IPR001900">
    <property type="entry name" value="RNase_II/R"/>
</dbReference>
<name>A0AAJ0BFU1_9PEZI</name>
<feature type="compositionally biased region" description="Basic and acidic residues" evidence="1">
    <location>
        <begin position="873"/>
        <end position="883"/>
    </location>
</feature>
<comment type="caution">
    <text evidence="3">The sequence shown here is derived from an EMBL/GenBank/DDBJ whole genome shotgun (WGS) entry which is preliminary data.</text>
</comment>
<evidence type="ECO:0000313" key="4">
    <source>
        <dbReference type="Proteomes" id="UP001239445"/>
    </source>
</evidence>
<dbReference type="InterPro" id="IPR012340">
    <property type="entry name" value="NA-bd_OB-fold"/>
</dbReference>
<dbReference type="Pfam" id="PF23216">
    <property type="entry name" value="WHD_CYT4"/>
    <property type="match status" value="1"/>
</dbReference>
<feature type="region of interest" description="Disordered" evidence="1">
    <location>
        <begin position="873"/>
        <end position="893"/>
    </location>
</feature>
<dbReference type="EMBL" id="MU839830">
    <property type="protein sequence ID" value="KAK1757505.1"/>
    <property type="molecule type" value="Genomic_DNA"/>
</dbReference>
<reference evidence="3" key="1">
    <citation type="submission" date="2023-06" db="EMBL/GenBank/DDBJ databases">
        <title>Genome-scale phylogeny and comparative genomics of the fungal order Sordariales.</title>
        <authorList>
            <consortium name="Lawrence Berkeley National Laboratory"/>
            <person name="Hensen N."/>
            <person name="Bonometti L."/>
            <person name="Westerberg I."/>
            <person name="Brannstrom I.O."/>
            <person name="Guillou S."/>
            <person name="Cros-Aarteil S."/>
            <person name="Calhoun S."/>
            <person name="Haridas S."/>
            <person name="Kuo A."/>
            <person name="Mondo S."/>
            <person name="Pangilinan J."/>
            <person name="Riley R."/>
            <person name="Labutti K."/>
            <person name="Andreopoulos B."/>
            <person name="Lipzen A."/>
            <person name="Chen C."/>
            <person name="Yanf M."/>
            <person name="Daum C."/>
            <person name="Ng V."/>
            <person name="Clum A."/>
            <person name="Steindorff A."/>
            <person name="Ohm R."/>
            <person name="Martin F."/>
            <person name="Silar P."/>
            <person name="Natvig D."/>
            <person name="Lalanne C."/>
            <person name="Gautier V."/>
            <person name="Ament-Velasquez S.L."/>
            <person name="Kruys A."/>
            <person name="Hutchinson M.I."/>
            <person name="Powell A.J."/>
            <person name="Barry K."/>
            <person name="Miller A.N."/>
            <person name="Grigoriev I.V."/>
            <person name="Debuchy R."/>
            <person name="Gladieux P."/>
            <person name="Thoren M.H."/>
            <person name="Johannesson H."/>
        </authorList>
    </citation>
    <scope>NUCLEOTIDE SEQUENCE</scope>
    <source>
        <strain evidence="3">PSN4</strain>
    </source>
</reference>
<evidence type="ECO:0000259" key="2">
    <source>
        <dbReference type="SMART" id="SM00955"/>
    </source>
</evidence>
<dbReference type="GO" id="GO:0000932">
    <property type="term" value="C:P-body"/>
    <property type="evidence" value="ECO:0007669"/>
    <property type="project" value="TreeGrafter"/>
</dbReference>
<evidence type="ECO:0000313" key="3">
    <source>
        <dbReference type="EMBL" id="KAK1757505.1"/>
    </source>
</evidence>
<dbReference type="Pfam" id="PF23214">
    <property type="entry name" value="SH3_CYT4"/>
    <property type="match status" value="1"/>
</dbReference>
<dbReference type="Proteomes" id="UP001239445">
    <property type="component" value="Unassembled WGS sequence"/>
</dbReference>
<organism evidence="3 4">
    <name type="scientific">Echria macrotheca</name>
    <dbReference type="NCBI Taxonomy" id="438768"/>
    <lineage>
        <taxon>Eukaryota</taxon>
        <taxon>Fungi</taxon>
        <taxon>Dikarya</taxon>
        <taxon>Ascomycota</taxon>
        <taxon>Pezizomycotina</taxon>
        <taxon>Sordariomycetes</taxon>
        <taxon>Sordariomycetidae</taxon>
        <taxon>Sordariales</taxon>
        <taxon>Schizotheciaceae</taxon>
        <taxon>Echria</taxon>
    </lineage>
</organism>
<sequence length="1038" mass="115184">MSRLPMLRSGQNYICWRCAAGRPSVNSTRCPPHLRGHARRPLASSTLLHARARTRQEYADDDGPRSQTEESHIRAQLRAWESQNKADSLVQRFPGLQSTGRVLNPVDLTGQLQDPLEDAFKHVDSALLVDDGGVDTLSGATAVVASGDLVQVSSPRILSDPDLAVCLGRFKGLYHFYTSTGRWYAVPTLKTRFIVRNFIDDPADLEPVIAALPSVSDARHVLRLMTDLGMGPPRSVAGPLIKRMNEFLTASRQIHQAHLETLDKPQLILGPGDSVMTLDAIANTLLPASLKRSHYSFPPEALYAVHTALCEDTTGIVPLDRAGLCGDSCAFVINTSLDVASVQGTADIVRSFYESTRAADQNAVARFRAFAFKMRAVIDRSRKSRDWTPHGILSPSRGGRIEPLFPSLDNFDRRIYGFMQHWAMHELINPASPLQWVGSAILRAIDRYGDADMLDASVAWTFLQETGWVPPWELHSPHALRLPGAKTQRAGLEPREARPLKGGLELERDKLESIRRDFVGSTVYCIDSESTADVDDGISLERAAKGQYWIHVHVADPASRISPNSRLARLAQAESQSSYLPGYERGMFQSQAVPEAFSLAPNRPSLTFSAKVSESGEIVDYTVTPGWVRNVVYITPEAVSTITEDDDGPSRRTEVFEVGELPSSPAKPTREMTRPEDLSAEQQEDLRTLERLAHALHRVRLENGATPAFPPRLAVDVAFDSVKVAESNTYNGFVESEGDPYIRLSYGPGSGSLLVSSIMQLAGEVAARWCHERNIPIPYRVQKFAEKNMKPLRRFADEVLYPQLRAGRTPSQEDHQMLLALAGETVNSTTPGYNFSMGLSKYAKVTSPLRRYADLLAHWQIEAAILEEHRRGRSLKETDDSTSKGKRRAHGTNDMSFLPFSKQELDLSIFPELSVRERHARLAGNIDGVNEWALQALLRAWRFGQGRQPLPKTFRMTVNNVFPPTLVTGKVDWFDRPVYLAVEHLDSVAKMSTVNPGDVFVVELADINVYNMTIHVKALERVEVAASKGSKSKSARGR</sequence>
<dbReference type="SMART" id="SM00955">
    <property type="entry name" value="RNB"/>
    <property type="match status" value="1"/>
</dbReference>
<dbReference type="PANTHER" id="PTHR23355:SF65">
    <property type="entry name" value="EXORIBONUCLEASE CYT-4, PUTATIVE (AFU_ORTHOLOGUE AFUA_7G01550)-RELATED"/>
    <property type="match status" value="1"/>
</dbReference>
<protein>
    <submittedName>
        <fullName evidence="3">Mitochondrial protein cyt-4</fullName>
    </submittedName>
</protein>
<gene>
    <name evidence="3" type="ORF">QBC47DRAFT_376210</name>
</gene>
<dbReference type="PANTHER" id="PTHR23355">
    <property type="entry name" value="RIBONUCLEASE"/>
    <property type="match status" value="1"/>
</dbReference>
<dbReference type="Pfam" id="PF00773">
    <property type="entry name" value="RNB"/>
    <property type="match status" value="1"/>
</dbReference>
<feature type="compositionally biased region" description="Basic and acidic residues" evidence="1">
    <location>
        <begin position="668"/>
        <end position="677"/>
    </location>
</feature>
<dbReference type="InterPro" id="IPR050180">
    <property type="entry name" value="RNR_Ribonuclease"/>
</dbReference>
<evidence type="ECO:0000256" key="1">
    <source>
        <dbReference type="SAM" id="MobiDB-lite"/>
    </source>
</evidence>
<accession>A0AAJ0BFU1</accession>
<feature type="region of interest" description="Disordered" evidence="1">
    <location>
        <begin position="661"/>
        <end position="682"/>
    </location>
</feature>
<dbReference type="GO" id="GO:0006402">
    <property type="term" value="P:mRNA catabolic process"/>
    <property type="evidence" value="ECO:0007669"/>
    <property type="project" value="TreeGrafter"/>
</dbReference>
<dbReference type="InterPro" id="IPR056625">
    <property type="entry name" value="SH3_CYT4"/>
</dbReference>
<feature type="domain" description="RNB" evidence="2">
    <location>
        <begin position="515"/>
        <end position="867"/>
    </location>
</feature>